<dbReference type="AlphaFoldDB" id="A0AAN6U1M7"/>
<name>A0AAN6U1M7_9PEZI</name>
<gene>
    <name evidence="1" type="ORF">N657DRAFT_671474</name>
</gene>
<dbReference type="InterPro" id="IPR037053">
    <property type="entry name" value="Phage_tail_collar_dom_sf"/>
</dbReference>
<evidence type="ECO:0000313" key="2">
    <source>
        <dbReference type="Proteomes" id="UP001302602"/>
    </source>
</evidence>
<keyword evidence="2" id="KW-1185">Reference proteome</keyword>
<comment type="caution">
    <text evidence="1">The sequence shown here is derived from an EMBL/GenBank/DDBJ whole genome shotgun (WGS) entry which is preliminary data.</text>
</comment>
<proteinExistence type="predicted"/>
<evidence type="ECO:0008006" key="3">
    <source>
        <dbReference type="Google" id="ProtNLM"/>
    </source>
</evidence>
<organism evidence="1 2">
    <name type="scientific">Parathielavia appendiculata</name>
    <dbReference type="NCBI Taxonomy" id="2587402"/>
    <lineage>
        <taxon>Eukaryota</taxon>
        <taxon>Fungi</taxon>
        <taxon>Dikarya</taxon>
        <taxon>Ascomycota</taxon>
        <taxon>Pezizomycotina</taxon>
        <taxon>Sordariomycetes</taxon>
        <taxon>Sordariomycetidae</taxon>
        <taxon>Sordariales</taxon>
        <taxon>Chaetomiaceae</taxon>
        <taxon>Parathielavia</taxon>
    </lineage>
</organism>
<reference evidence="1" key="2">
    <citation type="submission" date="2023-05" db="EMBL/GenBank/DDBJ databases">
        <authorList>
            <consortium name="Lawrence Berkeley National Laboratory"/>
            <person name="Steindorff A."/>
            <person name="Hensen N."/>
            <person name="Bonometti L."/>
            <person name="Westerberg I."/>
            <person name="Brannstrom I.O."/>
            <person name="Guillou S."/>
            <person name="Cros-Aarteil S."/>
            <person name="Calhoun S."/>
            <person name="Haridas S."/>
            <person name="Kuo A."/>
            <person name="Mondo S."/>
            <person name="Pangilinan J."/>
            <person name="Riley R."/>
            <person name="Labutti K."/>
            <person name="Andreopoulos B."/>
            <person name="Lipzen A."/>
            <person name="Chen C."/>
            <person name="Yanf M."/>
            <person name="Daum C."/>
            <person name="Ng V."/>
            <person name="Clum A."/>
            <person name="Ohm R."/>
            <person name="Martin F."/>
            <person name="Silar P."/>
            <person name="Natvig D."/>
            <person name="Lalanne C."/>
            <person name="Gautier V."/>
            <person name="Ament-Velasquez S.L."/>
            <person name="Kruys A."/>
            <person name="Hutchinson M.I."/>
            <person name="Powell A.J."/>
            <person name="Barry K."/>
            <person name="Miller A.N."/>
            <person name="Grigoriev I.V."/>
            <person name="Debuchy R."/>
            <person name="Gladieux P."/>
            <person name="Thoren M.H."/>
            <person name="Johannesson H."/>
        </authorList>
    </citation>
    <scope>NUCLEOTIDE SEQUENCE</scope>
    <source>
        <strain evidence="1">CBS 731.68</strain>
    </source>
</reference>
<dbReference type="SUPFAM" id="SSF88874">
    <property type="entry name" value="Receptor-binding domain of short tail fibre protein gp12"/>
    <property type="match status" value="1"/>
</dbReference>
<evidence type="ECO:0000313" key="1">
    <source>
        <dbReference type="EMBL" id="KAK4124529.1"/>
    </source>
</evidence>
<reference evidence="1" key="1">
    <citation type="journal article" date="2023" name="Mol. Phylogenet. Evol.">
        <title>Genome-scale phylogeny and comparative genomics of the fungal order Sordariales.</title>
        <authorList>
            <person name="Hensen N."/>
            <person name="Bonometti L."/>
            <person name="Westerberg I."/>
            <person name="Brannstrom I.O."/>
            <person name="Guillou S."/>
            <person name="Cros-Aarteil S."/>
            <person name="Calhoun S."/>
            <person name="Haridas S."/>
            <person name="Kuo A."/>
            <person name="Mondo S."/>
            <person name="Pangilinan J."/>
            <person name="Riley R."/>
            <person name="LaButti K."/>
            <person name="Andreopoulos B."/>
            <person name="Lipzen A."/>
            <person name="Chen C."/>
            <person name="Yan M."/>
            <person name="Daum C."/>
            <person name="Ng V."/>
            <person name="Clum A."/>
            <person name="Steindorff A."/>
            <person name="Ohm R.A."/>
            <person name="Martin F."/>
            <person name="Silar P."/>
            <person name="Natvig D.O."/>
            <person name="Lalanne C."/>
            <person name="Gautier V."/>
            <person name="Ament-Velasquez S.L."/>
            <person name="Kruys A."/>
            <person name="Hutchinson M.I."/>
            <person name="Powell A.J."/>
            <person name="Barry K."/>
            <person name="Miller A.N."/>
            <person name="Grigoriev I.V."/>
            <person name="Debuchy R."/>
            <person name="Gladieux P."/>
            <person name="Hiltunen Thoren M."/>
            <person name="Johannesson H."/>
        </authorList>
    </citation>
    <scope>NUCLEOTIDE SEQUENCE</scope>
    <source>
        <strain evidence="1">CBS 731.68</strain>
    </source>
</reference>
<dbReference type="GeneID" id="87832364"/>
<sequence length="333" mass="35921">MKVTVKMMAMDWHATNKAGETETPVIDWYNNTTQLPSVKSDAETRPINPFEGEGDDIPVGGVIPLGGADHHAPANTFPSYIRCDGDPIDRNQVPDLVNTVGTRFQLAAGTTSWCSPNLSAKFIRGVNFTGRNDPDSNARILRRAVRPRVLAQSDATCAMSQELHGGDMESRPVNAGVQYYINSVGARDIEGLPAVLPIGGIIAVPANQANNNTFNLPNLHCWVLRGADVNGAQDGGESDWNNRFSLYPGGATRGAGSYQRSATARPARLGIERLDHPVDTVTTTKTRGFPWGPDELTNKSAQANGPQTLALTAKWDDEIIPTTVVVAYYIRAV</sequence>
<dbReference type="RefSeq" id="XP_062648300.1">
    <property type="nucleotide sequence ID" value="XM_062795596.1"/>
</dbReference>
<protein>
    <recommendedName>
        <fullName evidence="3">Tail fiber protein</fullName>
    </recommendedName>
</protein>
<dbReference type="Proteomes" id="UP001302602">
    <property type="component" value="Unassembled WGS sequence"/>
</dbReference>
<dbReference type="Gene3D" id="3.90.1340.10">
    <property type="entry name" value="Phage tail collar domain"/>
    <property type="match status" value="1"/>
</dbReference>
<accession>A0AAN6U1M7</accession>
<dbReference type="EMBL" id="MU853227">
    <property type="protein sequence ID" value="KAK4124529.1"/>
    <property type="molecule type" value="Genomic_DNA"/>
</dbReference>